<dbReference type="EMBL" id="JAMZIH010006428">
    <property type="protein sequence ID" value="KAJ1673930.1"/>
    <property type="molecule type" value="Genomic_DNA"/>
</dbReference>
<evidence type="ECO:0000313" key="1">
    <source>
        <dbReference type="EMBL" id="KAJ1673930.1"/>
    </source>
</evidence>
<comment type="caution">
    <text evidence="1">The sequence shown here is derived from an EMBL/GenBank/DDBJ whole genome shotgun (WGS) entry which is preliminary data.</text>
</comment>
<reference evidence="1" key="1">
    <citation type="submission" date="2022-06" db="EMBL/GenBank/DDBJ databases">
        <title>Phylogenomic reconstructions and comparative analyses of Kickxellomycotina fungi.</title>
        <authorList>
            <person name="Reynolds N.K."/>
            <person name="Stajich J.E."/>
            <person name="Barry K."/>
            <person name="Grigoriev I.V."/>
            <person name="Crous P."/>
            <person name="Smith M.E."/>
        </authorList>
    </citation>
    <scope>NUCLEOTIDE SEQUENCE</scope>
    <source>
        <strain evidence="1">RSA 2271</strain>
    </source>
</reference>
<organism evidence="1 2">
    <name type="scientific">Spiromyces aspiralis</name>
    <dbReference type="NCBI Taxonomy" id="68401"/>
    <lineage>
        <taxon>Eukaryota</taxon>
        <taxon>Fungi</taxon>
        <taxon>Fungi incertae sedis</taxon>
        <taxon>Zoopagomycota</taxon>
        <taxon>Kickxellomycotina</taxon>
        <taxon>Kickxellomycetes</taxon>
        <taxon>Kickxellales</taxon>
        <taxon>Kickxellaceae</taxon>
        <taxon>Spiromyces</taxon>
    </lineage>
</organism>
<feature type="non-terminal residue" evidence="1">
    <location>
        <position position="177"/>
    </location>
</feature>
<name>A0ACC1HEY8_9FUNG</name>
<gene>
    <name evidence="1" type="ORF">EV182_004296</name>
</gene>
<accession>A0ACC1HEY8</accession>
<proteinExistence type="predicted"/>
<keyword evidence="2" id="KW-1185">Reference proteome</keyword>
<evidence type="ECO:0000313" key="2">
    <source>
        <dbReference type="Proteomes" id="UP001145114"/>
    </source>
</evidence>
<sequence>MVSHSVGMMADAERQLLSPTHLIARTDAELASSGGGDAPPRMRSQTAPGLSIPTLAADGNAMDIDTAALPSEAQCRQRQFSNTVLPSAAVSCHSLPNNQSLGRKWAPKRAFDYSDGSALYDRNCQQQQHAASAMDMLPPPGNPRYEPSGHASSDFFPSPSEQALGPASVSQDFPCTK</sequence>
<protein>
    <submittedName>
        <fullName evidence="1">Uncharacterized protein</fullName>
    </submittedName>
</protein>
<dbReference type="Proteomes" id="UP001145114">
    <property type="component" value="Unassembled WGS sequence"/>
</dbReference>